<evidence type="ECO:0000313" key="1">
    <source>
        <dbReference type="EMBL" id="MDT3427014.1"/>
    </source>
</evidence>
<comment type="caution">
    <text evidence="1">The sequence shown here is derived from an EMBL/GenBank/DDBJ whole genome shotgun (WGS) entry which is preliminary data.</text>
</comment>
<keyword evidence="2" id="KW-1185">Reference proteome</keyword>
<name>A0ABU3H859_9BACL</name>
<organism evidence="1 2">
    <name type="scientific">Paenibacillus forsythiae</name>
    <dbReference type="NCBI Taxonomy" id="365616"/>
    <lineage>
        <taxon>Bacteria</taxon>
        <taxon>Bacillati</taxon>
        <taxon>Bacillota</taxon>
        <taxon>Bacilli</taxon>
        <taxon>Bacillales</taxon>
        <taxon>Paenibacillaceae</taxon>
        <taxon>Paenibacillus</taxon>
    </lineage>
</organism>
<protein>
    <submittedName>
        <fullName evidence="1">Uncharacterized protein</fullName>
    </submittedName>
</protein>
<reference evidence="1 2" key="1">
    <citation type="submission" date="2023-07" db="EMBL/GenBank/DDBJ databases">
        <title>Genomic Encyclopedia of Type Strains, Phase IV (KMG-IV): sequencing the most valuable type-strain genomes for metagenomic binning, comparative biology and taxonomic classification.</title>
        <authorList>
            <person name="Goeker M."/>
        </authorList>
    </citation>
    <scope>NUCLEOTIDE SEQUENCE [LARGE SCALE GENOMIC DNA]</scope>
    <source>
        <strain evidence="1 2">T98</strain>
    </source>
</reference>
<dbReference type="EMBL" id="JAUSUY010000009">
    <property type="protein sequence ID" value="MDT3427014.1"/>
    <property type="molecule type" value="Genomic_DNA"/>
</dbReference>
<accession>A0ABU3H859</accession>
<dbReference type="Proteomes" id="UP001248709">
    <property type="component" value="Unassembled WGS sequence"/>
</dbReference>
<gene>
    <name evidence="1" type="ORF">J2Z22_002548</name>
</gene>
<evidence type="ECO:0000313" key="2">
    <source>
        <dbReference type="Proteomes" id="UP001248709"/>
    </source>
</evidence>
<proteinExistence type="predicted"/>
<sequence>MMLLDGLLMNGSQRNPAVSLYALCQYAKPIPDNAYRK</sequence>